<dbReference type="EMBL" id="KB870808">
    <property type="protein sequence ID" value="EOA28388.1"/>
    <property type="molecule type" value="Genomic_DNA"/>
</dbReference>
<dbReference type="AlphaFoldDB" id="R0HWE5"/>
<gene>
    <name evidence="1" type="ORF">CARUB_v10024594mg</name>
</gene>
<evidence type="ECO:0000313" key="2">
    <source>
        <dbReference type="Proteomes" id="UP000029121"/>
    </source>
</evidence>
<dbReference type="Proteomes" id="UP000029121">
    <property type="component" value="Unassembled WGS sequence"/>
</dbReference>
<organism evidence="1 2">
    <name type="scientific">Capsella rubella</name>
    <dbReference type="NCBI Taxonomy" id="81985"/>
    <lineage>
        <taxon>Eukaryota</taxon>
        <taxon>Viridiplantae</taxon>
        <taxon>Streptophyta</taxon>
        <taxon>Embryophyta</taxon>
        <taxon>Tracheophyta</taxon>
        <taxon>Spermatophyta</taxon>
        <taxon>Magnoliopsida</taxon>
        <taxon>eudicotyledons</taxon>
        <taxon>Gunneridae</taxon>
        <taxon>Pentapetalae</taxon>
        <taxon>rosids</taxon>
        <taxon>malvids</taxon>
        <taxon>Brassicales</taxon>
        <taxon>Brassicaceae</taxon>
        <taxon>Camelineae</taxon>
        <taxon>Capsella</taxon>
    </lineage>
</organism>
<evidence type="ECO:0000313" key="1">
    <source>
        <dbReference type="EMBL" id="EOA28388.1"/>
    </source>
</evidence>
<accession>R0HWE5</accession>
<name>R0HWE5_9BRAS</name>
<proteinExistence type="predicted"/>
<reference evidence="2" key="1">
    <citation type="journal article" date="2013" name="Nat. Genet.">
        <title>The Capsella rubella genome and the genomic consequences of rapid mating system evolution.</title>
        <authorList>
            <person name="Slotte T."/>
            <person name="Hazzouri K.M."/>
            <person name="Agren J.A."/>
            <person name="Koenig D."/>
            <person name="Maumus F."/>
            <person name="Guo Y.L."/>
            <person name="Steige K."/>
            <person name="Platts A.E."/>
            <person name="Escobar J.S."/>
            <person name="Newman L.K."/>
            <person name="Wang W."/>
            <person name="Mandakova T."/>
            <person name="Vello E."/>
            <person name="Smith L.M."/>
            <person name="Henz S.R."/>
            <person name="Steffen J."/>
            <person name="Takuno S."/>
            <person name="Brandvain Y."/>
            <person name="Coop G."/>
            <person name="Andolfatto P."/>
            <person name="Hu T.T."/>
            <person name="Blanchette M."/>
            <person name="Clark R.M."/>
            <person name="Quesneville H."/>
            <person name="Nordborg M."/>
            <person name="Gaut B.S."/>
            <person name="Lysak M.A."/>
            <person name="Jenkins J."/>
            <person name="Grimwood J."/>
            <person name="Chapman J."/>
            <person name="Prochnik S."/>
            <person name="Shu S."/>
            <person name="Rokhsar D."/>
            <person name="Schmutz J."/>
            <person name="Weigel D."/>
            <person name="Wright S.I."/>
        </authorList>
    </citation>
    <scope>NUCLEOTIDE SEQUENCE [LARGE SCALE GENOMIC DNA]</scope>
    <source>
        <strain evidence="2">cv. Monte Gargano</strain>
    </source>
</reference>
<keyword evidence="2" id="KW-1185">Reference proteome</keyword>
<sequence>MNNFGLESSHLNRYNDEFDSFVNCVVSGVRSMNIIKSFIATAWQEFKDVLPNVRFKGASMLQKAVHSHQIIDKNETCASLEEFFDLKLPKRSCAYPLC</sequence>
<protein>
    <submittedName>
        <fullName evidence="1">Uncharacterized protein</fullName>
    </submittedName>
</protein>